<organism evidence="1 2">
    <name type="scientific">Winogradskyella litoriviva</name>
    <dbReference type="NCBI Taxonomy" id="1220182"/>
    <lineage>
        <taxon>Bacteria</taxon>
        <taxon>Pseudomonadati</taxon>
        <taxon>Bacteroidota</taxon>
        <taxon>Flavobacteriia</taxon>
        <taxon>Flavobacteriales</taxon>
        <taxon>Flavobacteriaceae</taxon>
        <taxon>Winogradskyella</taxon>
    </lineage>
</organism>
<sequence>MKNLKQLFLLVTISVMSFSCGSDDDGGSDVSGALIYGDTEYELKSGIISNYGDYYEDGVYNFDISLLSSEFTISDDEVVPDDAIISGVYFELFTETEGDLEVGTYSFDSFSFDANTFNDGEVYLNVSVDSLEDETSFEVTSGSFTVLDNGSSYEFEFEGTLENGQSFSGYYNGSLYAEDYSSEDLDRSATVSYTNSKRKLFNN</sequence>
<dbReference type="PROSITE" id="PS51257">
    <property type="entry name" value="PROKAR_LIPOPROTEIN"/>
    <property type="match status" value="1"/>
</dbReference>
<proteinExistence type="predicted"/>
<gene>
    <name evidence="1" type="ORF">HNV10_14730</name>
</gene>
<evidence type="ECO:0000313" key="1">
    <source>
        <dbReference type="EMBL" id="NRD24511.1"/>
    </source>
</evidence>
<dbReference type="Proteomes" id="UP000805085">
    <property type="component" value="Unassembled WGS sequence"/>
</dbReference>
<reference evidence="1 2" key="1">
    <citation type="journal article" date="2015" name="Int. J. Syst. Evol. Microbiol.">
        <title>Winogradskyella litoriviva sp. nov., isolated from coastal seawater.</title>
        <authorList>
            <person name="Nedashkovskaya O.I."/>
            <person name="Kukhlevskiy A.D."/>
            <person name="Zhukova N.V."/>
            <person name="Kim S.J."/>
            <person name="Rhee S.K."/>
            <person name="Mikhailov V.V."/>
        </authorList>
    </citation>
    <scope>NUCLEOTIDE SEQUENCE [LARGE SCALE GENOMIC DNA]</scope>
    <source>
        <strain evidence="1 2">KMM6491</strain>
    </source>
</reference>
<name>A0ABX2E7K8_9FLAO</name>
<accession>A0ABX2E7K8</accession>
<dbReference type="RefSeq" id="WP_173302154.1">
    <property type="nucleotide sequence ID" value="NZ_JABRWQ010000006.1"/>
</dbReference>
<evidence type="ECO:0000313" key="2">
    <source>
        <dbReference type="Proteomes" id="UP000805085"/>
    </source>
</evidence>
<protein>
    <submittedName>
        <fullName evidence="1">Uncharacterized protein</fullName>
    </submittedName>
</protein>
<keyword evidence="2" id="KW-1185">Reference proteome</keyword>
<dbReference type="EMBL" id="JABRWQ010000006">
    <property type="protein sequence ID" value="NRD24511.1"/>
    <property type="molecule type" value="Genomic_DNA"/>
</dbReference>
<comment type="caution">
    <text evidence="1">The sequence shown here is derived from an EMBL/GenBank/DDBJ whole genome shotgun (WGS) entry which is preliminary data.</text>
</comment>